<evidence type="ECO:0000313" key="3">
    <source>
        <dbReference type="EMBL" id="MBB6096154.1"/>
    </source>
</evidence>
<dbReference type="PROSITE" id="PS51257">
    <property type="entry name" value="PROKAR_LIPOPROTEIN"/>
    <property type="match status" value="1"/>
</dbReference>
<name>A0A841HU37_9GAMM</name>
<feature type="domain" description="DUF4397" evidence="2">
    <location>
        <begin position="36"/>
        <end position="155"/>
    </location>
</feature>
<comment type="caution">
    <text evidence="3">The sequence shown here is derived from an EMBL/GenBank/DDBJ whole genome shotgun (WGS) entry which is preliminary data.</text>
</comment>
<proteinExistence type="predicted"/>
<accession>A0A841HU37</accession>
<keyword evidence="4" id="KW-1185">Reference proteome</keyword>
<dbReference type="Proteomes" id="UP000588068">
    <property type="component" value="Unassembled WGS sequence"/>
</dbReference>
<dbReference type="RefSeq" id="WP_184335526.1">
    <property type="nucleotide sequence ID" value="NZ_JACHHZ010000006.1"/>
</dbReference>
<gene>
    <name evidence="3" type="ORF">HNQ60_005045</name>
</gene>
<evidence type="ECO:0000313" key="4">
    <source>
        <dbReference type="Proteomes" id="UP000588068"/>
    </source>
</evidence>
<dbReference type="EMBL" id="JACHHZ010000006">
    <property type="protein sequence ID" value="MBB6096154.1"/>
    <property type="molecule type" value="Genomic_DNA"/>
</dbReference>
<dbReference type="InterPro" id="IPR025510">
    <property type="entry name" value="DUF4397"/>
</dbReference>
<evidence type="ECO:0000256" key="1">
    <source>
        <dbReference type="SAM" id="SignalP"/>
    </source>
</evidence>
<reference evidence="3 4" key="1">
    <citation type="submission" date="2020-08" db="EMBL/GenBank/DDBJ databases">
        <title>Genomic Encyclopedia of Type Strains, Phase IV (KMG-IV): sequencing the most valuable type-strain genomes for metagenomic binning, comparative biology and taxonomic classification.</title>
        <authorList>
            <person name="Goeker M."/>
        </authorList>
    </citation>
    <scope>NUCLEOTIDE SEQUENCE [LARGE SCALE GENOMIC DNA]</scope>
    <source>
        <strain evidence="3 4">DSM 26723</strain>
    </source>
</reference>
<sequence length="438" mass="45075">MKVLKAVAVLLCGLGLVLSLSGCDQISGGDDDKDDAKFRLLNVSPGYQSLDLYVNNGSDDDEVKLQSVGYNTISDYATVDADTYTLKLRRAGVTSTLQTLSGSKLVEESHTVIVSYGSNGHFGSMVFNEDTSEASAGESKVLLLNTGEAGALDVYFTDESVSLDDATPQFSSISHGAATSAAIVDSGTYRLRVTGAGDSADVRFDLSSVTFAEKSVTAVVLTATDGGVLVSAVVLPQQGSPTLHANTKARVRGAVGISSGTAVTARVGGTTLLSNSSAGVISSRYSQVESGTATVSVGVDGTAVAVPSVNLAAGGEYTLLIWNNADGVQAKLLSDDNRLPTTSSRSKIRVINSVSGAEALLSLAIDYSPIIEGVALGDASPFVEVDGGLEYQFDVSNTDTGVNLFTRAGATLQSGSVYTMFMYGGGTAAVSGTLRKDR</sequence>
<dbReference type="Pfam" id="PF14344">
    <property type="entry name" value="DUF4397"/>
    <property type="match status" value="2"/>
</dbReference>
<evidence type="ECO:0000259" key="2">
    <source>
        <dbReference type="Pfam" id="PF14344"/>
    </source>
</evidence>
<dbReference type="AlphaFoldDB" id="A0A841HU37"/>
<feature type="domain" description="DUF4397" evidence="2">
    <location>
        <begin position="254"/>
        <end position="359"/>
    </location>
</feature>
<feature type="signal peptide" evidence="1">
    <location>
        <begin position="1"/>
        <end position="22"/>
    </location>
</feature>
<feature type="chain" id="PRO_5032389574" description="DUF4397 domain-containing protein" evidence="1">
    <location>
        <begin position="23"/>
        <end position="438"/>
    </location>
</feature>
<protein>
    <recommendedName>
        <fullName evidence="2">DUF4397 domain-containing protein</fullName>
    </recommendedName>
</protein>
<keyword evidence="1" id="KW-0732">Signal</keyword>
<organism evidence="3 4">
    <name type="scientific">Povalibacter uvarum</name>
    <dbReference type="NCBI Taxonomy" id="732238"/>
    <lineage>
        <taxon>Bacteria</taxon>
        <taxon>Pseudomonadati</taxon>
        <taxon>Pseudomonadota</taxon>
        <taxon>Gammaproteobacteria</taxon>
        <taxon>Steroidobacterales</taxon>
        <taxon>Steroidobacteraceae</taxon>
        <taxon>Povalibacter</taxon>
    </lineage>
</organism>